<sequence>MTKIGCALALVAALSTAALAQHKHGATGPHGGPMEDVAGVHAELVASGTALAINIVDEDGKPVKSAGYSASALIVTGNQRETVKLEPAGESALKATLKTPVAADTQVTLMLKTADGKSGQARFKVK</sequence>
<dbReference type="KEGG" id="ptaw:DW352_12285"/>
<dbReference type="EMBL" id="CP031417">
    <property type="protein sequence ID" value="AXK81224.1"/>
    <property type="molecule type" value="Genomic_DNA"/>
</dbReference>
<dbReference type="OrthoDB" id="7933680at2"/>
<name>A0A345ZWC7_9HYPH</name>
<evidence type="ECO:0000256" key="1">
    <source>
        <dbReference type="SAM" id="SignalP"/>
    </source>
</evidence>
<dbReference type="RefSeq" id="WP_115691603.1">
    <property type="nucleotide sequence ID" value="NZ_CP031417.1"/>
</dbReference>
<reference evidence="2 3" key="1">
    <citation type="submission" date="2018-07" db="EMBL/GenBank/DDBJ databases">
        <authorList>
            <person name="Quirk P.G."/>
            <person name="Krulwich T.A."/>
        </authorList>
    </citation>
    <scope>NUCLEOTIDE SEQUENCE [LARGE SCALE GENOMIC DNA]</scope>
    <source>
        <strain evidence="2 3">CC-BB4</strain>
    </source>
</reference>
<protein>
    <recommendedName>
        <fullName evidence="4">Copper chaperone PCu(A)C</fullName>
    </recommendedName>
</protein>
<accession>A0A345ZWC7</accession>
<evidence type="ECO:0000313" key="3">
    <source>
        <dbReference type="Proteomes" id="UP000254889"/>
    </source>
</evidence>
<evidence type="ECO:0008006" key="4">
    <source>
        <dbReference type="Google" id="ProtNLM"/>
    </source>
</evidence>
<keyword evidence="1" id="KW-0732">Signal</keyword>
<gene>
    <name evidence="2" type="ORF">DW352_12285</name>
</gene>
<dbReference type="Proteomes" id="UP000254889">
    <property type="component" value="Chromosome"/>
</dbReference>
<evidence type="ECO:0000313" key="2">
    <source>
        <dbReference type="EMBL" id="AXK81224.1"/>
    </source>
</evidence>
<feature type="signal peptide" evidence="1">
    <location>
        <begin position="1"/>
        <end position="20"/>
    </location>
</feature>
<organism evidence="2 3">
    <name type="scientific">Pseudolabrys taiwanensis</name>
    <dbReference type="NCBI Taxonomy" id="331696"/>
    <lineage>
        <taxon>Bacteria</taxon>
        <taxon>Pseudomonadati</taxon>
        <taxon>Pseudomonadota</taxon>
        <taxon>Alphaproteobacteria</taxon>
        <taxon>Hyphomicrobiales</taxon>
        <taxon>Xanthobacteraceae</taxon>
        <taxon>Pseudolabrys</taxon>
    </lineage>
</organism>
<proteinExistence type="predicted"/>
<feature type="chain" id="PRO_5017054587" description="Copper chaperone PCu(A)C" evidence="1">
    <location>
        <begin position="21"/>
        <end position="126"/>
    </location>
</feature>
<keyword evidence="3" id="KW-1185">Reference proteome</keyword>
<dbReference type="AlphaFoldDB" id="A0A345ZWC7"/>